<name>A0ABP9F7C2_9PSEU</name>
<dbReference type="InterPro" id="IPR030836">
    <property type="entry name" value="ABC_peri_PhnD-like"/>
</dbReference>
<keyword evidence="5" id="KW-1185">Reference proteome</keyword>
<dbReference type="Pfam" id="PF12974">
    <property type="entry name" value="Phosphonate-bd"/>
    <property type="match status" value="1"/>
</dbReference>
<protein>
    <submittedName>
        <fullName evidence="4">Selenate ABC transporter substrate-binding protein</fullName>
    </submittedName>
</protein>
<dbReference type="EMBL" id="BAABHQ010000027">
    <property type="protein sequence ID" value="GAA4895107.1"/>
    <property type="molecule type" value="Genomic_DNA"/>
</dbReference>
<dbReference type="PANTHER" id="PTHR35841">
    <property type="entry name" value="PHOSPHONATES-BINDING PERIPLASMIC PROTEIN"/>
    <property type="match status" value="1"/>
</dbReference>
<dbReference type="PROSITE" id="PS51257">
    <property type="entry name" value="PROKAR_LIPOPROTEIN"/>
    <property type="match status" value="1"/>
</dbReference>
<dbReference type="NCBIfam" id="TIGR01098">
    <property type="entry name" value="3A0109s03R"/>
    <property type="match status" value="1"/>
</dbReference>
<sequence length="298" mass="31689">MRRSLVAIALALVSVLATACGGGGGDQPRELVISAIPDQDPQKLQRLYGALSERLTRTLGIPVRYVPLTDYAASVTAYRRGDLDMVFFGGLTGVQARQQVPGSVPLAQRDVDERFRSVFVASTASGLPAVTDVAGLREVGGRTFTFGSESSTSGRLMPQYFLDQAGVGPNSFRGPSGFSGSHDATIALVTAGAYEVGALNATVWDQRLAAGTVDLTKVREIFRTPTYHDYHWLARPDIDDELGAGTTGRVRDALLGLQAGDPVDKNILDLFGAGSFIATQPANYDQVEQVARSLGLVQ</sequence>
<dbReference type="NCBIfam" id="TIGR04553">
    <property type="entry name" value="ABC_peri_selen"/>
    <property type="match status" value="1"/>
</dbReference>
<proteinExistence type="inferred from homology"/>
<dbReference type="SUPFAM" id="SSF53850">
    <property type="entry name" value="Periplasmic binding protein-like II"/>
    <property type="match status" value="1"/>
</dbReference>
<dbReference type="Proteomes" id="UP001500457">
    <property type="component" value="Unassembled WGS sequence"/>
</dbReference>
<dbReference type="InterPro" id="IPR005770">
    <property type="entry name" value="PhnD"/>
</dbReference>
<dbReference type="Gene3D" id="3.40.190.10">
    <property type="entry name" value="Periplasmic binding protein-like II"/>
    <property type="match status" value="2"/>
</dbReference>
<evidence type="ECO:0000256" key="3">
    <source>
        <dbReference type="SAM" id="SignalP"/>
    </source>
</evidence>
<dbReference type="PANTHER" id="PTHR35841:SF1">
    <property type="entry name" value="PHOSPHONATES-BINDING PERIPLASMIC PROTEIN"/>
    <property type="match status" value="1"/>
</dbReference>
<evidence type="ECO:0000313" key="4">
    <source>
        <dbReference type="EMBL" id="GAA4895107.1"/>
    </source>
</evidence>
<feature type="signal peptide" evidence="3">
    <location>
        <begin position="1"/>
        <end position="19"/>
    </location>
</feature>
<comment type="caution">
    <text evidence="4">The sequence shown here is derived from an EMBL/GenBank/DDBJ whole genome shotgun (WGS) entry which is preliminary data.</text>
</comment>
<comment type="similarity">
    <text evidence="1">Belongs to the phosphate/phosphite/phosphonate binding protein family.</text>
</comment>
<evidence type="ECO:0000256" key="1">
    <source>
        <dbReference type="ARBA" id="ARBA00007162"/>
    </source>
</evidence>
<evidence type="ECO:0000313" key="5">
    <source>
        <dbReference type="Proteomes" id="UP001500457"/>
    </source>
</evidence>
<feature type="chain" id="PRO_5045749435" evidence="3">
    <location>
        <begin position="20"/>
        <end position="298"/>
    </location>
</feature>
<organism evidence="4 5">
    <name type="scientific">Actinomycetospora straminea</name>
    <dbReference type="NCBI Taxonomy" id="663607"/>
    <lineage>
        <taxon>Bacteria</taxon>
        <taxon>Bacillati</taxon>
        <taxon>Actinomycetota</taxon>
        <taxon>Actinomycetes</taxon>
        <taxon>Pseudonocardiales</taxon>
        <taxon>Pseudonocardiaceae</taxon>
        <taxon>Actinomycetospora</taxon>
    </lineage>
</organism>
<reference evidence="5" key="1">
    <citation type="journal article" date="2019" name="Int. J. Syst. Evol. Microbiol.">
        <title>The Global Catalogue of Microorganisms (GCM) 10K type strain sequencing project: providing services to taxonomists for standard genome sequencing and annotation.</title>
        <authorList>
            <consortium name="The Broad Institute Genomics Platform"/>
            <consortium name="The Broad Institute Genome Sequencing Center for Infectious Disease"/>
            <person name="Wu L."/>
            <person name="Ma J."/>
        </authorList>
    </citation>
    <scope>NUCLEOTIDE SEQUENCE [LARGE SCALE GENOMIC DNA]</scope>
    <source>
        <strain evidence="5">JCM 17983</strain>
    </source>
</reference>
<evidence type="ECO:0000256" key="2">
    <source>
        <dbReference type="ARBA" id="ARBA00022729"/>
    </source>
</evidence>
<accession>A0ABP9F7C2</accession>
<keyword evidence="2 3" id="KW-0732">Signal</keyword>
<gene>
    <name evidence="4" type="ORF">GCM10023203_56710</name>
</gene>